<dbReference type="RefSeq" id="WP_103201935.1">
    <property type="nucleotide sequence ID" value="NZ_CVTD020000008.1"/>
</dbReference>
<name>A0A0H5SED3_HERHM</name>
<dbReference type="PANTHER" id="PTHR34374:SF1">
    <property type="entry name" value="LARGE RIBOSOMAL RNA SUBUNIT ACCUMULATION PROTEIN YCED HOMOLOG 1, CHLOROPLASTIC"/>
    <property type="match status" value="1"/>
</dbReference>
<dbReference type="InterPro" id="IPR003772">
    <property type="entry name" value="YceD"/>
</dbReference>
<dbReference type="Proteomes" id="UP000236497">
    <property type="component" value="Unassembled WGS sequence"/>
</dbReference>
<proteinExistence type="predicted"/>
<evidence type="ECO:0000313" key="1">
    <source>
        <dbReference type="EMBL" id="CRZ33779.1"/>
    </source>
</evidence>
<dbReference type="AlphaFoldDB" id="A0A0H5SED3"/>
<keyword evidence="2" id="KW-1185">Reference proteome</keyword>
<evidence type="ECO:0008006" key="3">
    <source>
        <dbReference type="Google" id="ProtNLM"/>
    </source>
</evidence>
<evidence type="ECO:0000313" key="2">
    <source>
        <dbReference type="Proteomes" id="UP000236497"/>
    </source>
</evidence>
<dbReference type="PANTHER" id="PTHR34374">
    <property type="entry name" value="LARGE RIBOSOMAL RNA SUBUNIT ACCUMULATION PROTEIN YCED HOMOLOG 1, CHLOROPLASTIC"/>
    <property type="match status" value="1"/>
</dbReference>
<sequence length="175" mass="19887">MLISLTEIIYSGGKSEQYTVPIEMEKFIYDGNSYDFARKDPVNLTVSNLGDKRVLIEGSTKIALKVNCSRCVKELQYPMDISFTKDIDFNLSDDDRTKNLDETNYIIGNNLDVDILIRNEIIIGFPMKLLCSEDCKGICMHCGANLNEKSCDCDNTVLDPRMSKILDIFNNFKEV</sequence>
<dbReference type="EMBL" id="CVTD020000008">
    <property type="protein sequence ID" value="CRZ33779.1"/>
    <property type="molecule type" value="Genomic_DNA"/>
</dbReference>
<protein>
    <recommendedName>
        <fullName evidence="3">DUF177 domain-containing protein</fullName>
    </recommendedName>
</protein>
<accession>A0A0H5SED3</accession>
<reference evidence="1 2" key="1">
    <citation type="submission" date="2015-06" db="EMBL/GenBank/DDBJ databases">
        <authorList>
            <person name="Wibberg Daniel"/>
        </authorList>
    </citation>
    <scope>NUCLEOTIDE SEQUENCE [LARGE SCALE GENOMIC DNA]</scope>
    <source>
        <strain evidence="1 2">T3/55T</strain>
    </source>
</reference>
<dbReference type="Pfam" id="PF02620">
    <property type="entry name" value="YceD"/>
    <property type="match status" value="1"/>
</dbReference>
<dbReference type="OrthoDB" id="9790372at2"/>
<gene>
    <name evidence="1" type="ORF">HHT355_0574</name>
</gene>
<organism evidence="1 2">
    <name type="scientific">Herbinix hemicellulosilytica</name>
    <dbReference type="NCBI Taxonomy" id="1564487"/>
    <lineage>
        <taxon>Bacteria</taxon>
        <taxon>Bacillati</taxon>
        <taxon>Bacillota</taxon>
        <taxon>Clostridia</taxon>
        <taxon>Lachnospirales</taxon>
        <taxon>Lachnospiraceae</taxon>
        <taxon>Herbinix</taxon>
    </lineage>
</organism>